<protein>
    <submittedName>
        <fullName evidence="1">Uncharacterized protein</fullName>
    </submittedName>
</protein>
<dbReference type="EMBL" id="VSSQ01001565">
    <property type="protein sequence ID" value="MPM09411.1"/>
    <property type="molecule type" value="Genomic_DNA"/>
</dbReference>
<organism evidence="1">
    <name type="scientific">bioreactor metagenome</name>
    <dbReference type="NCBI Taxonomy" id="1076179"/>
    <lineage>
        <taxon>unclassified sequences</taxon>
        <taxon>metagenomes</taxon>
        <taxon>ecological metagenomes</taxon>
    </lineage>
</organism>
<comment type="caution">
    <text evidence="1">The sequence shown here is derived from an EMBL/GenBank/DDBJ whole genome shotgun (WGS) entry which is preliminary data.</text>
</comment>
<sequence>MNMLNHCLPDKHRTKTFLGFLIRFIFDEFIISKNNPLEKILSQRRFIKIHIQRNFLNFLFVNDLENIISQTTEFFKIRFVPDFIR</sequence>
<dbReference type="AlphaFoldDB" id="A0A644X0K3"/>
<gene>
    <name evidence="1" type="ORF">SDC9_55728</name>
</gene>
<evidence type="ECO:0000313" key="1">
    <source>
        <dbReference type="EMBL" id="MPM09411.1"/>
    </source>
</evidence>
<reference evidence="1" key="1">
    <citation type="submission" date="2019-08" db="EMBL/GenBank/DDBJ databases">
        <authorList>
            <person name="Kucharzyk K."/>
            <person name="Murdoch R.W."/>
            <person name="Higgins S."/>
            <person name="Loffler F."/>
        </authorList>
    </citation>
    <scope>NUCLEOTIDE SEQUENCE</scope>
</reference>
<accession>A0A644X0K3</accession>
<name>A0A644X0K3_9ZZZZ</name>
<proteinExistence type="predicted"/>